<dbReference type="GeneID" id="136808356"/>
<evidence type="ECO:0000256" key="1">
    <source>
        <dbReference type="ARBA" id="ARBA00004141"/>
    </source>
</evidence>
<evidence type="ECO:0000256" key="3">
    <source>
        <dbReference type="ARBA" id="ARBA00022989"/>
    </source>
</evidence>
<dbReference type="RefSeq" id="XP_066920987.1">
    <property type="nucleotide sequence ID" value="XM_067064886.1"/>
</dbReference>
<accession>A0A7M6DQJ1</accession>
<evidence type="ECO:0000256" key="5">
    <source>
        <dbReference type="SAM" id="Phobius"/>
    </source>
</evidence>
<evidence type="ECO:0000313" key="7">
    <source>
        <dbReference type="Proteomes" id="UP000594262"/>
    </source>
</evidence>
<dbReference type="EnsemblMetazoa" id="CLYHEMT022272.1">
    <property type="protein sequence ID" value="CLYHEMP022272.1"/>
    <property type="gene ID" value="CLYHEMG022272"/>
</dbReference>
<evidence type="ECO:0000256" key="4">
    <source>
        <dbReference type="ARBA" id="ARBA00023136"/>
    </source>
</evidence>
<comment type="subcellular location">
    <subcellularLocation>
        <location evidence="1">Membrane</location>
        <topology evidence="1">Multi-pass membrane protein</topology>
    </subcellularLocation>
</comment>
<sequence>MGMTESTRIRFFLLHLILTMATFTLVLSSTVSDYWSIFKYGFHGLFKECHLIDACNSKTHSKAVYRLVQLLQVLSVVSMLIAAVYTFISLLLRQYIKNKLYVLALFYGISVMSVVVVTPLYIIYLHRPLKQDKLRVGWAFYVFVSSGFTSLLGLVMSLLMCKQERSRESTLVVMDEKEMKYHVKSINKTKT</sequence>
<keyword evidence="4 5" id="KW-0472">Membrane</keyword>
<reference evidence="6" key="1">
    <citation type="submission" date="2021-01" db="UniProtKB">
        <authorList>
            <consortium name="EnsemblMetazoa"/>
        </authorList>
    </citation>
    <scope>IDENTIFICATION</scope>
</reference>
<evidence type="ECO:0000256" key="2">
    <source>
        <dbReference type="ARBA" id="ARBA00022692"/>
    </source>
</evidence>
<dbReference type="GO" id="GO:0016020">
    <property type="term" value="C:membrane"/>
    <property type="evidence" value="ECO:0007669"/>
    <property type="project" value="UniProtKB-SubCell"/>
</dbReference>
<organism evidence="6 7">
    <name type="scientific">Clytia hemisphaerica</name>
    <dbReference type="NCBI Taxonomy" id="252671"/>
    <lineage>
        <taxon>Eukaryota</taxon>
        <taxon>Metazoa</taxon>
        <taxon>Cnidaria</taxon>
        <taxon>Hydrozoa</taxon>
        <taxon>Hydroidolina</taxon>
        <taxon>Leptothecata</taxon>
        <taxon>Obeliida</taxon>
        <taxon>Clytiidae</taxon>
        <taxon>Clytia</taxon>
    </lineage>
</organism>
<dbReference type="AlphaFoldDB" id="A0A7M6DQJ1"/>
<keyword evidence="7" id="KW-1185">Reference proteome</keyword>
<dbReference type="Pfam" id="PF00822">
    <property type="entry name" value="PMP22_Claudin"/>
    <property type="match status" value="1"/>
</dbReference>
<dbReference type="Proteomes" id="UP000594262">
    <property type="component" value="Unplaced"/>
</dbReference>
<keyword evidence="3 5" id="KW-1133">Transmembrane helix</keyword>
<feature type="transmembrane region" description="Helical" evidence="5">
    <location>
        <begin position="67"/>
        <end position="88"/>
    </location>
</feature>
<name>A0A7M6DQJ1_9CNID</name>
<proteinExistence type="predicted"/>
<keyword evidence="2 5" id="KW-0812">Transmembrane</keyword>
<evidence type="ECO:0000313" key="6">
    <source>
        <dbReference type="EnsemblMetazoa" id="CLYHEMP022272.1"/>
    </source>
</evidence>
<protein>
    <submittedName>
        <fullName evidence="6">Uncharacterized protein</fullName>
    </submittedName>
</protein>
<feature type="transmembrane region" description="Helical" evidence="5">
    <location>
        <begin position="136"/>
        <end position="159"/>
    </location>
</feature>
<feature type="transmembrane region" description="Helical" evidence="5">
    <location>
        <begin position="100"/>
        <end position="124"/>
    </location>
</feature>
<dbReference type="Gene3D" id="1.20.140.150">
    <property type="match status" value="1"/>
</dbReference>
<dbReference type="InterPro" id="IPR004031">
    <property type="entry name" value="PMP22/EMP/MP20/Claudin"/>
</dbReference>